<dbReference type="Gene3D" id="1.20.120.330">
    <property type="entry name" value="Nucleotidyltransferases domain 2"/>
    <property type="match status" value="1"/>
</dbReference>
<protein>
    <recommendedName>
        <fullName evidence="1">HEPN domain-containing protein</fullName>
    </recommendedName>
</protein>
<gene>
    <name evidence="2" type="ORF">S12H4_36684</name>
</gene>
<dbReference type="Pfam" id="PF05168">
    <property type="entry name" value="HEPN"/>
    <property type="match status" value="1"/>
</dbReference>
<reference evidence="2" key="1">
    <citation type="journal article" date="2014" name="Front. Microbiol.">
        <title>High frequency of phylogenetically diverse reductive dehalogenase-homologous genes in deep subseafloor sedimentary metagenomes.</title>
        <authorList>
            <person name="Kawai M."/>
            <person name="Futagami T."/>
            <person name="Toyoda A."/>
            <person name="Takaki Y."/>
            <person name="Nishi S."/>
            <person name="Hori S."/>
            <person name="Arai W."/>
            <person name="Tsubouchi T."/>
            <person name="Morono Y."/>
            <person name="Uchiyama I."/>
            <person name="Ito T."/>
            <person name="Fujiyama A."/>
            <person name="Inagaki F."/>
            <person name="Takami H."/>
        </authorList>
    </citation>
    <scope>NUCLEOTIDE SEQUENCE</scope>
    <source>
        <strain evidence="2">Expedition CK06-06</strain>
    </source>
</reference>
<feature type="domain" description="HEPN" evidence="1">
    <location>
        <begin position="15"/>
        <end position="111"/>
    </location>
</feature>
<proteinExistence type="predicted"/>
<dbReference type="AlphaFoldDB" id="X1SJF0"/>
<evidence type="ECO:0000259" key="1">
    <source>
        <dbReference type="SMART" id="SM00748"/>
    </source>
</evidence>
<organism evidence="2">
    <name type="scientific">marine sediment metagenome</name>
    <dbReference type="NCBI Taxonomy" id="412755"/>
    <lineage>
        <taxon>unclassified sequences</taxon>
        <taxon>metagenomes</taxon>
        <taxon>ecological metagenomes</taxon>
    </lineage>
</organism>
<dbReference type="SMART" id="SM00748">
    <property type="entry name" value="HEPN"/>
    <property type="match status" value="1"/>
</dbReference>
<dbReference type="SUPFAM" id="SSF81593">
    <property type="entry name" value="Nucleotidyltransferase substrate binding subunit/domain"/>
    <property type="match status" value="1"/>
</dbReference>
<evidence type="ECO:0000313" key="2">
    <source>
        <dbReference type="EMBL" id="GAI93162.1"/>
    </source>
</evidence>
<comment type="caution">
    <text evidence="2">The sequence shown here is derived from an EMBL/GenBank/DDBJ whole genome shotgun (WGS) entry which is preliminary data.</text>
</comment>
<sequence length="111" mass="12217">MPHEGHFSGSPADWLRYAYSDLELAHIGRASNVLFEGLCFHAQQAAEKALKAVLIAKGVPPPKTHNIRTLLDLLPQELVAPQEIEDAASLTDYAVTRVTLSLSMKKNTKRP</sequence>
<dbReference type="InterPro" id="IPR007842">
    <property type="entry name" value="HEPN_dom"/>
</dbReference>
<accession>X1SJF0</accession>
<dbReference type="EMBL" id="BARW01021888">
    <property type="protein sequence ID" value="GAI93162.1"/>
    <property type="molecule type" value="Genomic_DNA"/>
</dbReference>
<name>X1SJF0_9ZZZZ</name>